<feature type="non-terminal residue" evidence="1">
    <location>
        <position position="95"/>
    </location>
</feature>
<gene>
    <name evidence="1" type="ORF">MHI_LOCUS53656</name>
</gene>
<proteinExistence type="predicted"/>
<dbReference type="Proteomes" id="UP000752696">
    <property type="component" value="Unassembled WGS sequence"/>
</dbReference>
<name>A0A6V7GWD4_9HYME</name>
<comment type="caution">
    <text evidence="1">The sequence shown here is derived from an EMBL/GenBank/DDBJ whole genome shotgun (WGS) entry which is preliminary data.</text>
</comment>
<sequence length="95" mass="11230">KVPNRQLLPQTLPFIGEHRVGVTSHNIDFLSPHREPRTCVLKKIVHLFNDYWKIFLHQWRNLINDSLFGQLQIALHPDTLRSLPILWISVHHKAE</sequence>
<reference evidence="1" key="1">
    <citation type="submission" date="2020-07" db="EMBL/GenBank/DDBJ databases">
        <authorList>
            <person name="Nazaruddin N."/>
        </authorList>
    </citation>
    <scope>NUCLEOTIDE SEQUENCE</scope>
</reference>
<accession>A0A6V7GWD4</accession>
<feature type="non-terminal residue" evidence="1">
    <location>
        <position position="1"/>
    </location>
</feature>
<keyword evidence="2" id="KW-1185">Reference proteome</keyword>
<dbReference type="EMBL" id="CAJDYZ010000726">
    <property type="protein sequence ID" value="CAD1468545.1"/>
    <property type="molecule type" value="Genomic_DNA"/>
</dbReference>
<evidence type="ECO:0000313" key="1">
    <source>
        <dbReference type="EMBL" id="CAD1468545.1"/>
    </source>
</evidence>
<evidence type="ECO:0000313" key="2">
    <source>
        <dbReference type="Proteomes" id="UP000752696"/>
    </source>
</evidence>
<organism evidence="1 2">
    <name type="scientific">Heterotrigona itama</name>
    <dbReference type="NCBI Taxonomy" id="395501"/>
    <lineage>
        <taxon>Eukaryota</taxon>
        <taxon>Metazoa</taxon>
        <taxon>Ecdysozoa</taxon>
        <taxon>Arthropoda</taxon>
        <taxon>Hexapoda</taxon>
        <taxon>Insecta</taxon>
        <taxon>Pterygota</taxon>
        <taxon>Neoptera</taxon>
        <taxon>Endopterygota</taxon>
        <taxon>Hymenoptera</taxon>
        <taxon>Apocrita</taxon>
        <taxon>Aculeata</taxon>
        <taxon>Apoidea</taxon>
        <taxon>Anthophila</taxon>
        <taxon>Apidae</taxon>
        <taxon>Heterotrigona</taxon>
    </lineage>
</organism>
<protein>
    <submittedName>
        <fullName evidence="1">Uncharacterized protein</fullName>
    </submittedName>
</protein>
<dbReference type="AlphaFoldDB" id="A0A6V7GWD4"/>